<dbReference type="InterPro" id="IPR018060">
    <property type="entry name" value="HTH_AraC"/>
</dbReference>
<reference evidence="5 6" key="1">
    <citation type="submission" date="2019-08" db="EMBL/GenBank/DDBJ databases">
        <title>Hyperibacter terrae gen. nov., sp. nov. and Hyperibacter viscosus sp. nov., two new members in the family Rhodospirillaceae isolated from the rhizosphere of Hypericum perforatum.</title>
        <authorList>
            <person name="Noviana Z."/>
        </authorList>
    </citation>
    <scope>NUCLEOTIDE SEQUENCE [LARGE SCALE GENOMIC DNA]</scope>
    <source>
        <strain evidence="5 6">R5913</strain>
    </source>
</reference>
<dbReference type="GO" id="GO:0043565">
    <property type="term" value="F:sequence-specific DNA binding"/>
    <property type="evidence" value="ECO:0007669"/>
    <property type="project" value="InterPro"/>
</dbReference>
<sequence>MLIKTLFQGPTIAATDYRCTAGPGDRPFAECHGGYSIAYLRKGSFGYRARGRSHELVAGSILVGKPGVEYVCTHDHVHGDECLAFGLAPALVEAMAPAHAELWHVGAVPPLPELMLLGELAQATAEGRSDLGLAEAGMALAGRLAAIVSGQSPATPQANARDRRRAVEAALWIEAHAHEAIDLDDAAAEAGLSAFHFLRLFRRVLGVTPHQYLVRSRLRRAARLLVDDTRSITEIAYEVGFADLSNFVRSFHRAAGVSPRRFRKAAKGDRKFLQERMTAGLLG</sequence>
<dbReference type="Gene3D" id="1.10.10.60">
    <property type="entry name" value="Homeodomain-like"/>
    <property type="match status" value="2"/>
</dbReference>
<dbReference type="InterPro" id="IPR050204">
    <property type="entry name" value="AraC_XylS_family_regulators"/>
</dbReference>
<dbReference type="SUPFAM" id="SSF46689">
    <property type="entry name" value="Homeodomain-like"/>
    <property type="match status" value="2"/>
</dbReference>
<dbReference type="AlphaFoldDB" id="A0A5J6MPK9"/>
<evidence type="ECO:0000313" key="5">
    <source>
        <dbReference type="EMBL" id="QEX19279.1"/>
    </source>
</evidence>
<organism evidence="5 6">
    <name type="scientific">Hypericibacter terrae</name>
    <dbReference type="NCBI Taxonomy" id="2602015"/>
    <lineage>
        <taxon>Bacteria</taxon>
        <taxon>Pseudomonadati</taxon>
        <taxon>Pseudomonadota</taxon>
        <taxon>Alphaproteobacteria</taxon>
        <taxon>Rhodospirillales</taxon>
        <taxon>Dongiaceae</taxon>
        <taxon>Hypericibacter</taxon>
    </lineage>
</organism>
<gene>
    <name evidence="5" type="ORF">FRZ44_45920</name>
</gene>
<dbReference type="InterPro" id="IPR009057">
    <property type="entry name" value="Homeodomain-like_sf"/>
</dbReference>
<evidence type="ECO:0000313" key="6">
    <source>
        <dbReference type="Proteomes" id="UP000326202"/>
    </source>
</evidence>
<accession>A0A5J6MPK9</accession>
<proteinExistence type="predicted"/>
<name>A0A5J6MPK9_9PROT</name>
<protein>
    <submittedName>
        <fullName evidence="5">AraC family transcriptional regulator</fullName>
    </submittedName>
</protein>
<dbReference type="PANTHER" id="PTHR46796">
    <property type="entry name" value="HTH-TYPE TRANSCRIPTIONAL ACTIVATOR RHAS-RELATED"/>
    <property type="match status" value="1"/>
</dbReference>
<dbReference type="OrthoDB" id="9806208at2"/>
<evidence type="ECO:0000256" key="1">
    <source>
        <dbReference type="ARBA" id="ARBA00023015"/>
    </source>
</evidence>
<dbReference type="InterPro" id="IPR020449">
    <property type="entry name" value="Tscrpt_reg_AraC-type_HTH"/>
</dbReference>
<dbReference type="Pfam" id="PF12833">
    <property type="entry name" value="HTH_18"/>
    <property type="match status" value="1"/>
</dbReference>
<dbReference type="KEGG" id="htq:FRZ44_45920"/>
<evidence type="ECO:0000256" key="3">
    <source>
        <dbReference type="ARBA" id="ARBA00023163"/>
    </source>
</evidence>
<dbReference type="PRINTS" id="PR00032">
    <property type="entry name" value="HTHARAC"/>
</dbReference>
<dbReference type="RefSeq" id="WP_151179360.1">
    <property type="nucleotide sequence ID" value="NZ_CP042906.1"/>
</dbReference>
<keyword evidence="2" id="KW-0238">DNA-binding</keyword>
<keyword evidence="3" id="KW-0804">Transcription</keyword>
<dbReference type="EMBL" id="CP042906">
    <property type="protein sequence ID" value="QEX19279.1"/>
    <property type="molecule type" value="Genomic_DNA"/>
</dbReference>
<dbReference type="PANTHER" id="PTHR46796:SF14">
    <property type="entry name" value="TRANSCRIPTIONAL REGULATORY PROTEIN"/>
    <property type="match status" value="1"/>
</dbReference>
<dbReference type="PROSITE" id="PS01124">
    <property type="entry name" value="HTH_ARAC_FAMILY_2"/>
    <property type="match status" value="1"/>
</dbReference>
<dbReference type="Proteomes" id="UP000326202">
    <property type="component" value="Chromosome"/>
</dbReference>
<keyword evidence="1" id="KW-0805">Transcription regulation</keyword>
<evidence type="ECO:0000259" key="4">
    <source>
        <dbReference type="PROSITE" id="PS01124"/>
    </source>
</evidence>
<feature type="domain" description="HTH araC/xylS-type" evidence="4">
    <location>
        <begin position="167"/>
        <end position="265"/>
    </location>
</feature>
<keyword evidence="6" id="KW-1185">Reference proteome</keyword>
<dbReference type="SMART" id="SM00342">
    <property type="entry name" value="HTH_ARAC"/>
    <property type="match status" value="1"/>
</dbReference>
<dbReference type="GO" id="GO:0003700">
    <property type="term" value="F:DNA-binding transcription factor activity"/>
    <property type="evidence" value="ECO:0007669"/>
    <property type="project" value="InterPro"/>
</dbReference>
<evidence type="ECO:0000256" key="2">
    <source>
        <dbReference type="ARBA" id="ARBA00023125"/>
    </source>
</evidence>